<evidence type="ECO:0000256" key="5">
    <source>
        <dbReference type="ARBA" id="ARBA00022840"/>
    </source>
</evidence>
<dbReference type="InterPro" id="IPR011009">
    <property type="entry name" value="Kinase-like_dom_sf"/>
</dbReference>
<dbReference type="Gene3D" id="3.30.200.20">
    <property type="entry name" value="Phosphorylase Kinase, domain 1"/>
    <property type="match status" value="1"/>
</dbReference>
<evidence type="ECO:0000256" key="7">
    <source>
        <dbReference type="SAM" id="MobiDB-lite"/>
    </source>
</evidence>
<feature type="region of interest" description="Disordered" evidence="7">
    <location>
        <begin position="510"/>
        <end position="543"/>
    </location>
</feature>
<feature type="region of interest" description="Disordered" evidence="7">
    <location>
        <begin position="1"/>
        <end position="135"/>
    </location>
</feature>
<dbReference type="SUPFAM" id="SSF56112">
    <property type="entry name" value="Protein kinase-like (PK-like)"/>
    <property type="match status" value="1"/>
</dbReference>
<dbReference type="InterPro" id="IPR000719">
    <property type="entry name" value="Prot_kinase_dom"/>
</dbReference>
<proteinExistence type="inferred from homology"/>
<evidence type="ECO:0000259" key="8">
    <source>
        <dbReference type="PROSITE" id="PS50011"/>
    </source>
</evidence>
<keyword evidence="5" id="KW-0067">ATP-binding</keyword>
<dbReference type="Pfam" id="PF00069">
    <property type="entry name" value="Pkinase"/>
    <property type="match status" value="1"/>
</dbReference>
<dbReference type="OrthoDB" id="10252354at2759"/>
<dbReference type="InterPro" id="IPR050915">
    <property type="entry name" value="MAP_kinase_kinase"/>
</dbReference>
<dbReference type="InParanoid" id="A0A316YG83"/>
<feature type="region of interest" description="Disordered" evidence="7">
    <location>
        <begin position="556"/>
        <end position="637"/>
    </location>
</feature>
<dbReference type="EMBL" id="KZ819638">
    <property type="protein sequence ID" value="PWN88172.1"/>
    <property type="molecule type" value="Genomic_DNA"/>
</dbReference>
<feature type="region of interest" description="Disordered" evidence="7">
    <location>
        <begin position="153"/>
        <end position="205"/>
    </location>
</feature>
<feature type="compositionally biased region" description="Low complexity" evidence="7">
    <location>
        <begin position="1"/>
        <end position="10"/>
    </location>
</feature>
<evidence type="ECO:0000256" key="3">
    <source>
        <dbReference type="ARBA" id="ARBA00022741"/>
    </source>
</evidence>
<keyword evidence="3" id="KW-0547">Nucleotide-binding</keyword>
<keyword evidence="10" id="KW-1185">Reference proteome</keyword>
<sequence length="637" mass="67150">MSAPPSSSGPAPAPVINEPVSVIPPRAPKRLGMPKLQLPSRPSSSSSSTGFAPRSLGGGPSGASTSSLSLAIPTGQAFSGGDNDEGYEGSAGTSTTTTTTTTYANNLSVAGPAAGGSSGATSIYPETQPYGEGTDFRALTNDLKRAMGGLTIDEAAPSDGAPPLKLPVSGGSSKEGTTAEPKADSRRSSASGVTHEGGGEGDEDAELQLKGNLEILNRLGEGASGEVKRAIHKPTGLVMAQKTISTSPNPDIHRQILRELSFNRTCHSDYIVKYYGAFLDDEDTSIVICMEHCEAGSLDGIYKRIKSRNGRMGEKVLGKVAEEGLKGLAYLHERRIIHRDIKPSNILVTRQGQIKLCDFGVSGELVNSMAGTFTGTSYYMAPERIQGLNYTITSDVWSLGLTILELASNRFPFPAEGEPPLGPIDLLSYVINMKVPELQDDEAAGIKWSKALRNFIETCLVKDPTRRPGPVKMLGHPFVKRSESRQPPTDIAKFVADVWGWPAPNSIHSAVTSSPTVTPTSSNSNSSGGTVSSHFTPGSKGVNVPGLGRVASIRQAPSPLSATTSASTPTSSLLEGAAPAHRVPNLSLVTDRKLRKETEMMDQEHGDGSEESSWIRQQEAKMREADVGLVGSPTEES</sequence>
<dbReference type="STRING" id="215250.A0A316YG83"/>
<dbReference type="AlphaFoldDB" id="A0A316YG83"/>
<dbReference type="GeneID" id="37041228"/>
<dbReference type="GO" id="GO:0004674">
    <property type="term" value="F:protein serine/threonine kinase activity"/>
    <property type="evidence" value="ECO:0007669"/>
    <property type="project" value="UniProtKB-KW"/>
</dbReference>
<dbReference type="PANTHER" id="PTHR47448">
    <property type="entry name" value="DUAL SPECIFICITY MITOGEN-ACTIVATED PROTEIN KINASE KINASE DSOR1-LIKE PROTEIN"/>
    <property type="match status" value="1"/>
</dbReference>
<dbReference type="GO" id="GO:0000165">
    <property type="term" value="P:MAPK cascade"/>
    <property type="evidence" value="ECO:0007669"/>
    <property type="project" value="UniProtKB-ARBA"/>
</dbReference>
<dbReference type="PROSITE" id="PS50011">
    <property type="entry name" value="PROTEIN_KINASE_DOM"/>
    <property type="match status" value="1"/>
</dbReference>
<feature type="compositionally biased region" description="Low complexity" evidence="7">
    <location>
        <begin position="556"/>
        <end position="574"/>
    </location>
</feature>
<dbReference type="FunFam" id="1.10.510.10:FF:000263">
    <property type="entry name" value="MAP kinase skh1/pek1"/>
    <property type="match status" value="1"/>
</dbReference>
<gene>
    <name evidence="9" type="ORF">FA10DRAFT_243530</name>
</gene>
<keyword evidence="1" id="KW-0723">Serine/threonine-protein kinase</keyword>
<keyword evidence="2" id="KW-0808">Transferase</keyword>
<evidence type="ECO:0000256" key="6">
    <source>
        <dbReference type="ARBA" id="ARBA00038035"/>
    </source>
</evidence>
<evidence type="ECO:0000313" key="9">
    <source>
        <dbReference type="EMBL" id="PWN88172.1"/>
    </source>
</evidence>
<feature type="compositionally biased region" description="Low complexity" evidence="7">
    <location>
        <begin position="93"/>
        <end position="112"/>
    </location>
</feature>
<dbReference type="PROSITE" id="PS00108">
    <property type="entry name" value="PROTEIN_KINASE_ST"/>
    <property type="match status" value="1"/>
</dbReference>
<dbReference type="SMART" id="SM00220">
    <property type="entry name" value="S_TKc"/>
    <property type="match status" value="1"/>
</dbReference>
<dbReference type="PANTHER" id="PTHR47448:SF5">
    <property type="entry name" value="MITOGEN-ACTIVATED PROTEIN KINASE KINAE MKK2"/>
    <property type="match status" value="1"/>
</dbReference>
<organism evidence="9 10">
    <name type="scientific">Acaromyces ingoldii</name>
    <dbReference type="NCBI Taxonomy" id="215250"/>
    <lineage>
        <taxon>Eukaryota</taxon>
        <taxon>Fungi</taxon>
        <taxon>Dikarya</taxon>
        <taxon>Basidiomycota</taxon>
        <taxon>Ustilaginomycotina</taxon>
        <taxon>Exobasidiomycetes</taxon>
        <taxon>Exobasidiales</taxon>
        <taxon>Cryptobasidiaceae</taxon>
        <taxon>Acaromyces</taxon>
    </lineage>
</organism>
<dbReference type="Proteomes" id="UP000245768">
    <property type="component" value="Unassembled WGS sequence"/>
</dbReference>
<dbReference type="FunCoup" id="A0A316YG83">
    <property type="interactions" value="113"/>
</dbReference>
<feature type="domain" description="Protein kinase" evidence="8">
    <location>
        <begin position="213"/>
        <end position="479"/>
    </location>
</feature>
<name>A0A316YG83_9BASI</name>
<feature type="compositionally biased region" description="Basic and acidic residues" evidence="7">
    <location>
        <begin position="590"/>
        <end position="608"/>
    </location>
</feature>
<dbReference type="CDD" id="cd06621">
    <property type="entry name" value="PKc_Pek1_like"/>
    <property type="match status" value="1"/>
</dbReference>
<feature type="compositionally biased region" description="Low complexity" evidence="7">
    <location>
        <begin position="512"/>
        <end position="533"/>
    </location>
</feature>
<comment type="similarity">
    <text evidence="6">Belongs to the protein kinase superfamily. STE Ser/Thr protein kinase family. MAP kinase kinase subfamily.</text>
</comment>
<evidence type="ECO:0000313" key="10">
    <source>
        <dbReference type="Proteomes" id="UP000245768"/>
    </source>
</evidence>
<protein>
    <submittedName>
        <fullName evidence="9">Pkinase-domain-containing protein</fullName>
    </submittedName>
</protein>
<dbReference type="RefSeq" id="XP_025375370.1">
    <property type="nucleotide sequence ID" value="XM_025519312.1"/>
</dbReference>
<dbReference type="InterPro" id="IPR008271">
    <property type="entry name" value="Ser/Thr_kinase_AS"/>
</dbReference>
<reference evidence="9 10" key="1">
    <citation type="journal article" date="2018" name="Mol. Biol. Evol.">
        <title>Broad Genomic Sampling Reveals a Smut Pathogenic Ancestry of the Fungal Clade Ustilaginomycotina.</title>
        <authorList>
            <person name="Kijpornyongpan T."/>
            <person name="Mondo S.J."/>
            <person name="Barry K."/>
            <person name="Sandor L."/>
            <person name="Lee J."/>
            <person name="Lipzen A."/>
            <person name="Pangilinan J."/>
            <person name="LaButti K."/>
            <person name="Hainaut M."/>
            <person name="Henrissat B."/>
            <person name="Grigoriev I.V."/>
            <person name="Spatafora J.W."/>
            <person name="Aime M.C."/>
        </authorList>
    </citation>
    <scope>NUCLEOTIDE SEQUENCE [LARGE SCALE GENOMIC DNA]</scope>
    <source>
        <strain evidence="9 10">MCA 4198</strain>
    </source>
</reference>
<accession>A0A316YG83</accession>
<feature type="compositionally biased region" description="Low complexity" evidence="7">
    <location>
        <begin position="39"/>
        <end position="48"/>
    </location>
</feature>
<evidence type="ECO:0000256" key="4">
    <source>
        <dbReference type="ARBA" id="ARBA00022777"/>
    </source>
</evidence>
<evidence type="ECO:0000256" key="1">
    <source>
        <dbReference type="ARBA" id="ARBA00022527"/>
    </source>
</evidence>
<dbReference type="GO" id="GO:0005524">
    <property type="term" value="F:ATP binding"/>
    <property type="evidence" value="ECO:0007669"/>
    <property type="project" value="UniProtKB-KW"/>
</dbReference>
<keyword evidence="4 9" id="KW-0418">Kinase</keyword>
<evidence type="ECO:0000256" key="2">
    <source>
        <dbReference type="ARBA" id="ARBA00022679"/>
    </source>
</evidence>
<dbReference type="FunFam" id="3.30.200.20:FF:000040">
    <property type="entry name" value="Dual specificity mitogen-activated protein kinase kinase"/>
    <property type="match status" value="1"/>
</dbReference>
<dbReference type="Gene3D" id="1.10.510.10">
    <property type="entry name" value="Transferase(Phosphotransferase) domain 1"/>
    <property type="match status" value="1"/>
</dbReference>